<dbReference type="AlphaFoldDB" id="A0A4Y7LKM0"/>
<dbReference type="PANTHER" id="PTHR23130">
    <property type="entry name" value="CYTOCHROME B561 AND DOMON DOMAIN-CONTAINING PROTEIN"/>
    <property type="match status" value="1"/>
</dbReference>
<dbReference type="Pfam" id="PF03188">
    <property type="entry name" value="Cytochrom_B561"/>
    <property type="match status" value="1"/>
</dbReference>
<dbReference type="Proteomes" id="UP000316621">
    <property type="component" value="Chromosome 11"/>
</dbReference>
<evidence type="ECO:0000256" key="3">
    <source>
        <dbReference type="ARBA" id="ARBA00022692"/>
    </source>
</evidence>
<evidence type="ECO:0000256" key="5">
    <source>
        <dbReference type="ARBA" id="ARBA00022982"/>
    </source>
</evidence>
<protein>
    <recommendedName>
        <fullName evidence="14">Cytochrome b561 and DOMON domain-containing protein</fullName>
    </recommendedName>
</protein>
<keyword evidence="4 9" id="KW-0732">Signal</keyword>
<dbReference type="InterPro" id="IPR045266">
    <property type="entry name" value="DOH_DOMON"/>
</dbReference>
<keyword evidence="5" id="KW-0249">Electron transport</keyword>
<name>A0A4Y7LKM0_PAPSO</name>
<evidence type="ECO:0000313" key="13">
    <source>
        <dbReference type="Proteomes" id="UP000316621"/>
    </source>
</evidence>
<sequence length="404" mass="45468">MVIHYSNPLRFLCFFFLLILILNLNHKSVFGEDNSEVLDACNEDLTTFLPVPFGNISTNLGCHRIWNTFILRFSQDEKHVVNIILSAEYTNGWVGIGFSKDGTMVGSSAMVGWISKLGRAVIKQYYLRGYSKSEVIPNKGELPLTNIPPAIVVYGAKIYLAFQLKFDDRLSEQPIILAFGSATPVHSKLSKHDDKTTIRFDFSRGIDQAASSQNATAIKPPNIEKMKRSHGALALIGWGVMLPAGTMVARHYRHWVRKWYYLHTLIQLVGFLIGLAAIVSGKVLYDRAHINFAAHRGIGIFVFVLTILQVLAFFVLPDKDSKIRRYWNWYHHWFGRLILVMGVVNIGIGSCGEDGDCSFGRISFPILIIVYLACTILEIVSCFGAHSRKHVEDISDPTVEVNQF</sequence>
<dbReference type="CDD" id="cd08760">
    <property type="entry name" value="Cyt_b561_FRRS1_like"/>
    <property type="match status" value="1"/>
</dbReference>
<dbReference type="CDD" id="cd09631">
    <property type="entry name" value="DOMON_DOH"/>
    <property type="match status" value="1"/>
</dbReference>
<dbReference type="EMBL" id="CM010725">
    <property type="protein sequence ID" value="RZC84791.1"/>
    <property type="molecule type" value="Genomic_DNA"/>
</dbReference>
<dbReference type="OrthoDB" id="19261at2759"/>
<keyword evidence="6 8" id="KW-1133">Transmembrane helix</keyword>
<evidence type="ECO:0000313" key="12">
    <source>
        <dbReference type="EMBL" id="RZC84791.1"/>
    </source>
</evidence>
<feature type="domain" description="DOMON" evidence="10">
    <location>
        <begin position="67"/>
        <end position="180"/>
    </location>
</feature>
<feature type="transmembrane region" description="Helical" evidence="8">
    <location>
        <begin position="362"/>
        <end position="385"/>
    </location>
</feature>
<dbReference type="GO" id="GO:0016020">
    <property type="term" value="C:membrane"/>
    <property type="evidence" value="ECO:0007669"/>
    <property type="project" value="UniProtKB-SubCell"/>
</dbReference>
<evidence type="ECO:0000259" key="10">
    <source>
        <dbReference type="PROSITE" id="PS50836"/>
    </source>
</evidence>
<keyword evidence="2" id="KW-0813">Transport</keyword>
<organism evidence="12 13">
    <name type="scientific">Papaver somniferum</name>
    <name type="common">Opium poppy</name>
    <dbReference type="NCBI Taxonomy" id="3469"/>
    <lineage>
        <taxon>Eukaryota</taxon>
        <taxon>Viridiplantae</taxon>
        <taxon>Streptophyta</taxon>
        <taxon>Embryophyta</taxon>
        <taxon>Tracheophyta</taxon>
        <taxon>Spermatophyta</taxon>
        <taxon>Magnoliopsida</taxon>
        <taxon>Ranunculales</taxon>
        <taxon>Papaveraceae</taxon>
        <taxon>Papaveroideae</taxon>
        <taxon>Papaver</taxon>
    </lineage>
</organism>
<keyword evidence="13" id="KW-1185">Reference proteome</keyword>
<evidence type="ECO:0000256" key="9">
    <source>
        <dbReference type="SAM" id="SignalP"/>
    </source>
</evidence>
<feature type="chain" id="PRO_5021384699" description="Cytochrome b561 and DOMON domain-containing protein" evidence="9">
    <location>
        <begin position="32"/>
        <end position="404"/>
    </location>
</feature>
<dbReference type="SMART" id="SM00665">
    <property type="entry name" value="B561"/>
    <property type="match status" value="1"/>
</dbReference>
<dbReference type="PROSITE" id="PS50836">
    <property type="entry name" value="DOMON"/>
    <property type="match status" value="1"/>
</dbReference>
<evidence type="ECO:0000256" key="8">
    <source>
        <dbReference type="SAM" id="Phobius"/>
    </source>
</evidence>
<evidence type="ECO:0000256" key="2">
    <source>
        <dbReference type="ARBA" id="ARBA00022448"/>
    </source>
</evidence>
<dbReference type="Gramene" id="RZC84791">
    <property type="protein sequence ID" value="RZC84791"/>
    <property type="gene ID" value="C5167_047574"/>
</dbReference>
<evidence type="ECO:0000256" key="6">
    <source>
        <dbReference type="ARBA" id="ARBA00022989"/>
    </source>
</evidence>
<feature type="transmembrane region" description="Helical" evidence="8">
    <location>
        <begin position="297"/>
        <end position="317"/>
    </location>
</feature>
<evidence type="ECO:0008006" key="14">
    <source>
        <dbReference type="Google" id="ProtNLM"/>
    </source>
</evidence>
<evidence type="ECO:0000256" key="1">
    <source>
        <dbReference type="ARBA" id="ARBA00004370"/>
    </source>
</evidence>
<comment type="subcellular location">
    <subcellularLocation>
        <location evidence="1">Membrane</location>
    </subcellularLocation>
</comment>
<feature type="domain" description="Cytochrome b561" evidence="11">
    <location>
        <begin position="189"/>
        <end position="387"/>
    </location>
</feature>
<evidence type="ECO:0000259" key="11">
    <source>
        <dbReference type="PROSITE" id="PS50939"/>
    </source>
</evidence>
<keyword evidence="3 8" id="KW-0812">Transmembrane</keyword>
<accession>A0A4Y7LKM0</accession>
<dbReference type="PANTHER" id="PTHR23130:SF115">
    <property type="entry name" value="OS01G0680900 PROTEIN"/>
    <property type="match status" value="1"/>
</dbReference>
<dbReference type="PROSITE" id="PS50939">
    <property type="entry name" value="CYTOCHROME_B561"/>
    <property type="match status" value="1"/>
</dbReference>
<dbReference type="Pfam" id="PF03351">
    <property type="entry name" value="DOMON"/>
    <property type="match status" value="1"/>
</dbReference>
<dbReference type="SMART" id="SM00664">
    <property type="entry name" value="DoH"/>
    <property type="match status" value="1"/>
</dbReference>
<feature type="transmembrane region" description="Helical" evidence="8">
    <location>
        <begin position="329"/>
        <end position="350"/>
    </location>
</feature>
<dbReference type="Gene3D" id="1.20.120.1770">
    <property type="match status" value="1"/>
</dbReference>
<keyword evidence="7 8" id="KW-0472">Membrane</keyword>
<feature type="signal peptide" evidence="9">
    <location>
        <begin position="1"/>
        <end position="31"/>
    </location>
</feature>
<dbReference type="Gene3D" id="2.60.40.1210">
    <property type="entry name" value="Cellobiose dehydrogenase, cytochrome domain"/>
    <property type="match status" value="1"/>
</dbReference>
<proteinExistence type="predicted"/>
<dbReference type="OMA" id="TIYTSGW"/>
<dbReference type="STRING" id="3469.A0A4Y7LKM0"/>
<feature type="transmembrane region" description="Helical" evidence="8">
    <location>
        <begin position="231"/>
        <end position="249"/>
    </location>
</feature>
<dbReference type="InterPro" id="IPR006593">
    <property type="entry name" value="Cyt_b561/ferric_Rdtase_TM"/>
</dbReference>
<evidence type="ECO:0000256" key="7">
    <source>
        <dbReference type="ARBA" id="ARBA00023136"/>
    </source>
</evidence>
<feature type="transmembrane region" description="Helical" evidence="8">
    <location>
        <begin position="261"/>
        <end position="285"/>
    </location>
</feature>
<gene>
    <name evidence="12" type="ORF">C5167_047574</name>
</gene>
<evidence type="ECO:0000256" key="4">
    <source>
        <dbReference type="ARBA" id="ARBA00022729"/>
    </source>
</evidence>
<reference evidence="12 13" key="1">
    <citation type="journal article" date="2018" name="Science">
        <title>The opium poppy genome and morphinan production.</title>
        <authorList>
            <person name="Guo L."/>
            <person name="Winzer T."/>
            <person name="Yang X."/>
            <person name="Li Y."/>
            <person name="Ning Z."/>
            <person name="He Z."/>
            <person name="Teodor R."/>
            <person name="Lu Y."/>
            <person name="Bowser T.A."/>
            <person name="Graham I.A."/>
            <person name="Ye K."/>
        </authorList>
    </citation>
    <scope>NUCLEOTIDE SEQUENCE [LARGE SCALE GENOMIC DNA]</scope>
    <source>
        <strain evidence="13">cv. HN1</strain>
        <tissue evidence="12">Leaves</tissue>
    </source>
</reference>
<dbReference type="InterPro" id="IPR005018">
    <property type="entry name" value="DOMON_domain"/>
</dbReference>